<dbReference type="InParanoid" id="A0A0G4G3T5"/>
<evidence type="ECO:0000256" key="2">
    <source>
        <dbReference type="ARBA" id="ARBA00022771"/>
    </source>
</evidence>
<feature type="compositionally biased region" description="Low complexity" evidence="4">
    <location>
        <begin position="561"/>
        <end position="573"/>
    </location>
</feature>
<keyword evidence="1" id="KW-0479">Metal-binding</keyword>
<organism evidence="6 7">
    <name type="scientific">Vitrella brassicaformis (strain CCMP3155)</name>
    <dbReference type="NCBI Taxonomy" id="1169540"/>
    <lineage>
        <taxon>Eukaryota</taxon>
        <taxon>Sar</taxon>
        <taxon>Alveolata</taxon>
        <taxon>Colpodellida</taxon>
        <taxon>Vitrellaceae</taxon>
        <taxon>Vitrella</taxon>
    </lineage>
</organism>
<gene>
    <name evidence="6" type="ORF">Vbra_16907</name>
</gene>
<evidence type="ECO:0000256" key="3">
    <source>
        <dbReference type="ARBA" id="ARBA00022833"/>
    </source>
</evidence>
<reference evidence="6 7" key="1">
    <citation type="submission" date="2014-11" db="EMBL/GenBank/DDBJ databases">
        <authorList>
            <person name="Zhu J."/>
            <person name="Qi W."/>
            <person name="Song R."/>
        </authorList>
    </citation>
    <scope>NUCLEOTIDE SEQUENCE [LARGE SCALE GENOMIC DNA]</scope>
</reference>
<keyword evidence="7" id="KW-1185">Reference proteome</keyword>
<dbReference type="PROSITE" id="PS51292">
    <property type="entry name" value="ZF_RING_CH"/>
    <property type="match status" value="1"/>
</dbReference>
<dbReference type="SMART" id="SM00744">
    <property type="entry name" value="RINGv"/>
    <property type="match status" value="1"/>
</dbReference>
<evidence type="ECO:0000256" key="1">
    <source>
        <dbReference type="ARBA" id="ARBA00022723"/>
    </source>
</evidence>
<dbReference type="AlphaFoldDB" id="A0A0G4G3T5"/>
<dbReference type="GO" id="GO:0008270">
    <property type="term" value="F:zinc ion binding"/>
    <property type="evidence" value="ECO:0007669"/>
    <property type="project" value="UniProtKB-KW"/>
</dbReference>
<keyword evidence="2" id="KW-0863">Zinc-finger</keyword>
<dbReference type="InterPro" id="IPR011016">
    <property type="entry name" value="Znf_RING-CH"/>
</dbReference>
<evidence type="ECO:0000256" key="4">
    <source>
        <dbReference type="SAM" id="MobiDB-lite"/>
    </source>
</evidence>
<dbReference type="Pfam" id="PF12906">
    <property type="entry name" value="RINGv"/>
    <property type="match status" value="1"/>
</dbReference>
<dbReference type="STRING" id="1169540.A0A0G4G3T5"/>
<sequence>MPALGAGVSVKQWASWSLRRDAPSVVRSLLTLTEENLEAVAEFFQLRRLPMASSAAVPPGHRDGTGASESPTCWICYSNDEEHDLISPCECKGSIGWVHQECLRKWLASRPLSRREFRCSNCGQHYRYTITRKGGQPIPWKHVLFEADREVVWGVIQRVAGCIILALVHFLYVAIKVHLFSSFFWEYVSRGPGPPLTLRMTPDGIFHTIPDLYSLNLPHFWTTAPAEQTTGHERQSDKTVRPHNNRGSPLVSSLLDDDDQAERGYWKGGAGGGGWRKDVAKSGAGGAGDDLPHPSGVTENWSRLYVAFQNIHWFFCVLNLWGFLHFHEILQPSIRDISRRLESPLGGPGSLLGSMVLRIIQINPPVLSKLRLVLVIWMNSTATAQLRSSLSYFVYSIFTSYVDMAAQAVLDMASLSFWLAVTYKEAIRLRYDVHRVSAMLLGDIHILSRTPLPPRRPQLTDSNMLPHPHPHPQAPPPTHQGAAADGVRERRRADNGPSEGVASVSEERHDGVHRPDASPSPPAAVAAAAAAPAAPAPVQAAPVANINRGWRAFRARLLPLGRGRGRGAAPANGNAGGGGGDRAQQG</sequence>
<evidence type="ECO:0000313" key="7">
    <source>
        <dbReference type="Proteomes" id="UP000041254"/>
    </source>
</evidence>
<dbReference type="EMBL" id="CDMY01000560">
    <property type="protein sequence ID" value="CEM22827.1"/>
    <property type="molecule type" value="Genomic_DNA"/>
</dbReference>
<name>A0A0G4G3T5_VITBC</name>
<evidence type="ECO:0000313" key="6">
    <source>
        <dbReference type="EMBL" id="CEM22827.1"/>
    </source>
</evidence>
<proteinExistence type="predicted"/>
<feature type="region of interest" description="Disordered" evidence="4">
    <location>
        <begin position="227"/>
        <end position="293"/>
    </location>
</feature>
<dbReference type="PANTHER" id="PTHR20893">
    <property type="entry name" value="LD08641P"/>
    <property type="match status" value="1"/>
</dbReference>
<keyword evidence="3" id="KW-0862">Zinc</keyword>
<dbReference type="OrthoDB" id="287563at2759"/>
<feature type="compositionally biased region" description="Basic and acidic residues" evidence="4">
    <location>
        <begin position="230"/>
        <end position="240"/>
    </location>
</feature>
<dbReference type="CDD" id="cd16495">
    <property type="entry name" value="RING_CH-C4HC3_MARCH"/>
    <property type="match status" value="1"/>
</dbReference>
<evidence type="ECO:0000259" key="5">
    <source>
        <dbReference type="PROSITE" id="PS51292"/>
    </source>
</evidence>
<dbReference type="VEuPathDB" id="CryptoDB:Vbra_16907"/>
<dbReference type="PANTHER" id="PTHR20893:SF2">
    <property type="entry name" value="LD08641P"/>
    <property type="match status" value="1"/>
</dbReference>
<feature type="region of interest" description="Disordered" evidence="4">
    <location>
        <begin position="561"/>
        <end position="586"/>
    </location>
</feature>
<feature type="compositionally biased region" description="Gly residues" evidence="4">
    <location>
        <begin position="574"/>
        <end position="586"/>
    </location>
</feature>
<feature type="region of interest" description="Disordered" evidence="4">
    <location>
        <begin position="451"/>
        <end position="528"/>
    </location>
</feature>
<protein>
    <recommendedName>
        <fullName evidence="5">RING-CH-type domain-containing protein</fullName>
    </recommendedName>
</protein>
<feature type="compositionally biased region" description="Basic and acidic residues" evidence="4">
    <location>
        <begin position="505"/>
        <end position="516"/>
    </location>
</feature>
<dbReference type="SUPFAM" id="SSF57850">
    <property type="entry name" value="RING/U-box"/>
    <property type="match status" value="1"/>
</dbReference>
<dbReference type="InterPro" id="IPR013083">
    <property type="entry name" value="Znf_RING/FYVE/PHD"/>
</dbReference>
<dbReference type="Proteomes" id="UP000041254">
    <property type="component" value="Unassembled WGS sequence"/>
</dbReference>
<dbReference type="Gene3D" id="3.30.40.10">
    <property type="entry name" value="Zinc/RING finger domain, C3HC4 (zinc finger)"/>
    <property type="match status" value="1"/>
</dbReference>
<feature type="domain" description="RING-CH-type" evidence="5">
    <location>
        <begin position="65"/>
        <end position="129"/>
    </location>
</feature>
<accession>A0A0G4G3T5</accession>